<evidence type="ECO:0000256" key="2">
    <source>
        <dbReference type="ARBA" id="ARBA00022603"/>
    </source>
</evidence>
<dbReference type="CDD" id="cd01335">
    <property type="entry name" value="Radical_SAM"/>
    <property type="match status" value="1"/>
</dbReference>
<proteinExistence type="predicted"/>
<dbReference type="PATRIC" id="fig|1872076.5.peg.4442"/>
<dbReference type="GO" id="GO:0051539">
    <property type="term" value="F:4 iron, 4 sulfur cluster binding"/>
    <property type="evidence" value="ECO:0007669"/>
    <property type="project" value="UniProtKB-KW"/>
</dbReference>
<evidence type="ECO:0000259" key="8">
    <source>
        <dbReference type="PROSITE" id="PS51332"/>
    </source>
</evidence>
<dbReference type="PROSITE" id="PS51332">
    <property type="entry name" value="B12_BINDING"/>
    <property type="match status" value="1"/>
</dbReference>
<keyword evidence="3" id="KW-0808">Transferase</keyword>
<dbReference type="Pfam" id="PF02310">
    <property type="entry name" value="B12-binding"/>
    <property type="match status" value="1"/>
</dbReference>
<dbReference type="SUPFAM" id="SSF102114">
    <property type="entry name" value="Radical SAM enzymes"/>
    <property type="match status" value="1"/>
</dbReference>
<dbReference type="PANTHER" id="PTHR43409:SF7">
    <property type="entry name" value="BLL1977 PROTEIN"/>
    <property type="match status" value="1"/>
</dbReference>
<sequence>MRIQLIRYHDIGNINTRLAQSLNKRQGTLPPLGISYIASSLEKAGHEVDIIDAIALSLSKEEVRQRIREFSPVIVGITAMTPTFRGAQEAAQIAKEEGAITVIGGVHMSLFAKETLSYDYFDFGILGEGEETMVELCNTIKNNQQFDGIEGIAFKENGNVHVNSPRIVSDLNVLPIPAYHLLPIEKYSSIVGLHPVSTMMGSRGCPYKCGFCYKTPSDRKHRKRDPVLIVDEIEFLIKNYKVEEIMFYDDLMFPSFAEKLCEEILKRKLEIKWQSPQRINLVNPRLLKLMSKAGCHMLRYGVEQGDPDMMRTIEKRVNIDQVKKVFRWTREAGINTFAYFIIGYANENERTMKATIKLSKELDPKYVMFTKAVPLPETKLMEIAVKQGIISKDYWRKFTLGEQVDVIPPFVEDADNWVKKAYREFYLRPNRIIKQVGQIRSLKDIQKDFNGFMGLLLMKKKAGSVRIQKD</sequence>
<evidence type="ECO:0000256" key="3">
    <source>
        <dbReference type="ARBA" id="ARBA00022679"/>
    </source>
</evidence>
<evidence type="ECO:0000259" key="9">
    <source>
        <dbReference type="PROSITE" id="PS51918"/>
    </source>
</evidence>
<dbReference type="PANTHER" id="PTHR43409">
    <property type="entry name" value="ANAEROBIC MAGNESIUM-PROTOPORPHYRIN IX MONOMETHYL ESTER CYCLASE-RELATED"/>
    <property type="match status" value="1"/>
</dbReference>
<dbReference type="SUPFAM" id="SSF52242">
    <property type="entry name" value="Cobalamin (vitamin B12)-binding domain"/>
    <property type="match status" value="1"/>
</dbReference>
<dbReference type="SFLD" id="SFLDG01082">
    <property type="entry name" value="B12-binding_domain_containing"/>
    <property type="match status" value="1"/>
</dbReference>
<dbReference type="GO" id="GO:0046872">
    <property type="term" value="F:metal ion binding"/>
    <property type="evidence" value="ECO:0007669"/>
    <property type="project" value="UniProtKB-KW"/>
</dbReference>
<dbReference type="Proteomes" id="UP000094056">
    <property type="component" value="Unassembled WGS sequence"/>
</dbReference>
<evidence type="ECO:0000256" key="4">
    <source>
        <dbReference type="ARBA" id="ARBA00022691"/>
    </source>
</evidence>
<organism evidence="10 11">
    <name type="scientific">Candidatus Scalindua rubra</name>
    <dbReference type="NCBI Taxonomy" id="1872076"/>
    <lineage>
        <taxon>Bacteria</taxon>
        <taxon>Pseudomonadati</taxon>
        <taxon>Planctomycetota</taxon>
        <taxon>Candidatus Brocadiia</taxon>
        <taxon>Candidatus Brocadiales</taxon>
        <taxon>Candidatus Scalinduaceae</taxon>
        <taxon>Candidatus Scalindua</taxon>
    </lineage>
</organism>
<evidence type="ECO:0000256" key="6">
    <source>
        <dbReference type="ARBA" id="ARBA00023004"/>
    </source>
</evidence>
<gene>
    <name evidence="10" type="ORF">SCARUB_03731</name>
</gene>
<name>A0A1E3X681_9BACT</name>
<accession>A0A1E3X681</accession>
<dbReference type="InterPro" id="IPR007197">
    <property type="entry name" value="rSAM"/>
</dbReference>
<comment type="cofactor">
    <cofactor evidence="1">
        <name>[4Fe-4S] cluster</name>
        <dbReference type="ChEBI" id="CHEBI:49883"/>
    </cofactor>
</comment>
<dbReference type="InterPro" id="IPR034466">
    <property type="entry name" value="Methyltransferase_Class_B"/>
</dbReference>
<dbReference type="PROSITE" id="PS51918">
    <property type="entry name" value="RADICAL_SAM"/>
    <property type="match status" value="1"/>
</dbReference>
<feature type="domain" description="B12-binding" evidence="8">
    <location>
        <begin position="15"/>
        <end position="147"/>
    </location>
</feature>
<evidence type="ECO:0000256" key="1">
    <source>
        <dbReference type="ARBA" id="ARBA00001966"/>
    </source>
</evidence>
<dbReference type="InterPro" id="IPR051198">
    <property type="entry name" value="BchE-like"/>
</dbReference>
<reference evidence="10 11" key="1">
    <citation type="submission" date="2016-07" db="EMBL/GenBank/DDBJ databases">
        <title>Draft genome of Scalindua rubra, obtained from a brine-seawater interface in the Red Sea, sheds light on salt adaptation in anammox bacteria.</title>
        <authorList>
            <person name="Speth D.R."/>
            <person name="Lagkouvardos I."/>
            <person name="Wang Y."/>
            <person name="Qian P.-Y."/>
            <person name="Dutilh B.E."/>
            <person name="Jetten M.S."/>
        </authorList>
    </citation>
    <scope>NUCLEOTIDE SEQUENCE [LARGE SCALE GENOMIC DNA]</scope>
    <source>
        <strain evidence="10">BSI-1</strain>
    </source>
</reference>
<feature type="domain" description="Radical SAM core" evidence="9">
    <location>
        <begin position="191"/>
        <end position="408"/>
    </location>
</feature>
<evidence type="ECO:0000256" key="7">
    <source>
        <dbReference type="ARBA" id="ARBA00023014"/>
    </source>
</evidence>
<dbReference type="GO" id="GO:0031419">
    <property type="term" value="F:cobalamin binding"/>
    <property type="evidence" value="ECO:0007669"/>
    <property type="project" value="InterPro"/>
</dbReference>
<comment type="caution">
    <text evidence="10">The sequence shown here is derived from an EMBL/GenBank/DDBJ whole genome shotgun (WGS) entry which is preliminary data.</text>
</comment>
<dbReference type="SMART" id="SM00729">
    <property type="entry name" value="Elp3"/>
    <property type="match status" value="1"/>
</dbReference>
<keyword evidence="2" id="KW-0489">Methyltransferase</keyword>
<dbReference type="InterPro" id="IPR023404">
    <property type="entry name" value="rSAM_horseshoe"/>
</dbReference>
<dbReference type="SFLD" id="SFLDG01123">
    <property type="entry name" value="methyltransferase_(Class_B)"/>
    <property type="match status" value="1"/>
</dbReference>
<evidence type="ECO:0000313" key="11">
    <source>
        <dbReference type="Proteomes" id="UP000094056"/>
    </source>
</evidence>
<dbReference type="Gene3D" id="3.40.50.280">
    <property type="entry name" value="Cobalamin-binding domain"/>
    <property type="match status" value="1"/>
</dbReference>
<dbReference type="InterPro" id="IPR036724">
    <property type="entry name" value="Cobalamin-bd_sf"/>
</dbReference>
<dbReference type="SFLD" id="SFLDS00029">
    <property type="entry name" value="Radical_SAM"/>
    <property type="match status" value="1"/>
</dbReference>
<dbReference type="Pfam" id="PF04055">
    <property type="entry name" value="Radical_SAM"/>
    <property type="match status" value="1"/>
</dbReference>
<dbReference type="InterPro" id="IPR058240">
    <property type="entry name" value="rSAM_sf"/>
</dbReference>
<dbReference type="InterPro" id="IPR006638">
    <property type="entry name" value="Elp3/MiaA/NifB-like_rSAM"/>
</dbReference>
<dbReference type="Gene3D" id="3.80.30.20">
    <property type="entry name" value="tm_1862 like domain"/>
    <property type="match status" value="1"/>
</dbReference>
<protein>
    <submittedName>
        <fullName evidence="10">Fe-S oxidoreductase</fullName>
    </submittedName>
</protein>
<dbReference type="InterPro" id="IPR006158">
    <property type="entry name" value="Cobalamin-bd"/>
</dbReference>
<keyword evidence="5" id="KW-0479">Metal-binding</keyword>
<keyword evidence="6" id="KW-0408">Iron</keyword>
<keyword evidence="7" id="KW-0411">Iron-sulfur</keyword>
<dbReference type="AlphaFoldDB" id="A0A1E3X681"/>
<keyword evidence="4" id="KW-0949">S-adenosyl-L-methionine</keyword>
<evidence type="ECO:0000313" key="10">
    <source>
        <dbReference type="EMBL" id="ODS31160.1"/>
    </source>
</evidence>
<dbReference type="EMBL" id="MAYW01000139">
    <property type="protein sequence ID" value="ODS31160.1"/>
    <property type="molecule type" value="Genomic_DNA"/>
</dbReference>
<dbReference type="CDD" id="cd02068">
    <property type="entry name" value="radical_SAM_B12_BD"/>
    <property type="match status" value="1"/>
</dbReference>
<evidence type="ECO:0000256" key="5">
    <source>
        <dbReference type="ARBA" id="ARBA00022723"/>
    </source>
</evidence>
<dbReference type="GO" id="GO:0003824">
    <property type="term" value="F:catalytic activity"/>
    <property type="evidence" value="ECO:0007669"/>
    <property type="project" value="InterPro"/>
</dbReference>